<evidence type="ECO:0000256" key="10">
    <source>
        <dbReference type="ARBA" id="ARBA00023134"/>
    </source>
</evidence>
<dbReference type="NCBIfam" id="TIGR00437">
    <property type="entry name" value="feoB"/>
    <property type="match status" value="1"/>
</dbReference>
<feature type="transmembrane region" description="Helical" evidence="13">
    <location>
        <begin position="376"/>
        <end position="397"/>
    </location>
</feature>
<keyword evidence="7 13" id="KW-1133">Transmembrane helix</keyword>
<feature type="domain" description="Ferrous iron transport protein B C-terminal" evidence="14">
    <location>
        <begin position="219"/>
        <end position="271"/>
    </location>
</feature>
<evidence type="ECO:0000313" key="18">
    <source>
        <dbReference type="Proteomes" id="UP000053961"/>
    </source>
</evidence>
<dbReference type="Proteomes" id="UP000053961">
    <property type="component" value="Unassembled WGS sequence"/>
</dbReference>
<feature type="transmembrane region" description="Helical" evidence="13">
    <location>
        <begin position="330"/>
        <end position="356"/>
    </location>
</feature>
<organism evidence="16 19">
    <name type="scientific">Methanothrix harundinacea</name>
    <dbReference type="NCBI Taxonomy" id="301375"/>
    <lineage>
        <taxon>Archaea</taxon>
        <taxon>Methanobacteriati</taxon>
        <taxon>Methanobacteriota</taxon>
        <taxon>Stenosarchaea group</taxon>
        <taxon>Methanomicrobia</taxon>
        <taxon>Methanotrichales</taxon>
        <taxon>Methanotrichaceae</taxon>
        <taxon>Methanothrix</taxon>
    </lineage>
</organism>
<gene>
    <name evidence="16" type="ORF">XD72_1778</name>
    <name evidence="17" type="ORF">XE07_0360</name>
</gene>
<evidence type="ECO:0000259" key="14">
    <source>
        <dbReference type="Pfam" id="PF07664"/>
    </source>
</evidence>
<dbReference type="EMBL" id="LGHB01000002">
    <property type="protein sequence ID" value="KUK97530.1"/>
    <property type="molecule type" value="Genomic_DNA"/>
</dbReference>
<protein>
    <recommendedName>
        <fullName evidence="12">Ferrous iron transport protein B</fullName>
    </recommendedName>
</protein>
<dbReference type="PATRIC" id="fig|301375.6.peg.1933"/>
<evidence type="ECO:0000313" key="19">
    <source>
        <dbReference type="Proteomes" id="UP000057043"/>
    </source>
</evidence>
<sequence>MGGFSRDDAAQLLAERRYQAIVDILEATVTKSEGKWTYTDILDHVFLHRWLGIPIFLALLWGVFQFTFSLSEPFMVMIELLFGWLGGLAEDGISNLHLASFVAGGIFDGLGSVLVFVPPIFMLFLALSILEDSGYLSRAAFVMDRLMSKLGLHGRSFIPMMMGFGCTIPAIMATRSIDGEKDRMITILVAPLISCGARLPVYVLIAGAIFGASYAGTVIFSIYLLGIALAIAMALIFRRTLFKGEPSPFLLELPAYSMPTARTVILHMWDRGKWFLVRAGTIIFGTVLIVWFFSAHPWEATSGGELIENSYIASLGHFLEPIFRPFGWDWMAAVALLFGFLAKEVVVGTYGILLGVDEASLGESFVSLGLFTPLTGFAFMVFVLIYVPCVATIGIVAKEMNSYRWAGFLVAYLVALAFVVSGLIIGVGRLLGFS</sequence>
<evidence type="ECO:0000259" key="15">
    <source>
        <dbReference type="Pfam" id="PF07670"/>
    </source>
</evidence>
<evidence type="ECO:0000256" key="1">
    <source>
        <dbReference type="ARBA" id="ARBA00004651"/>
    </source>
</evidence>
<keyword evidence="2" id="KW-0813">Transport</keyword>
<comment type="caution">
    <text evidence="16">The sequence shown here is derived from an EMBL/GenBank/DDBJ whole genome shotgun (WGS) entry which is preliminary data.</text>
</comment>
<dbReference type="Pfam" id="PF07670">
    <property type="entry name" value="Gate"/>
    <property type="match status" value="2"/>
</dbReference>
<dbReference type="EMBL" id="LGFT01000045">
    <property type="protein sequence ID" value="KUK43825.1"/>
    <property type="molecule type" value="Genomic_DNA"/>
</dbReference>
<dbReference type="InterPro" id="IPR011642">
    <property type="entry name" value="Gate_dom"/>
</dbReference>
<keyword evidence="8" id="KW-0408">Iron</keyword>
<feature type="transmembrane region" description="Helical" evidence="13">
    <location>
        <begin position="275"/>
        <end position="293"/>
    </location>
</feature>
<dbReference type="PANTHER" id="PTHR43185:SF1">
    <property type="entry name" value="FE(2+) TRANSPORTER FEOB"/>
    <property type="match status" value="1"/>
</dbReference>
<feature type="domain" description="Nucleoside transporter/FeoB GTPase Gate" evidence="15">
    <location>
        <begin position="113"/>
        <end position="208"/>
    </location>
</feature>
<evidence type="ECO:0000256" key="7">
    <source>
        <dbReference type="ARBA" id="ARBA00022989"/>
    </source>
</evidence>
<dbReference type="InterPro" id="IPR050860">
    <property type="entry name" value="FeoB_GTPase"/>
</dbReference>
<evidence type="ECO:0000313" key="16">
    <source>
        <dbReference type="EMBL" id="KUK43825.1"/>
    </source>
</evidence>
<reference evidence="18 19" key="2">
    <citation type="journal article" date="2015" name="MBio">
        <title>Genome-Resolved Metagenomic Analysis Reveals Roles for Candidate Phyla and Other Microbial Community Members in Biogeochemical Transformations in Oil Reservoirs.</title>
        <authorList>
            <person name="Hu P."/>
            <person name="Tom L."/>
            <person name="Singh A."/>
            <person name="Thomas B.C."/>
            <person name="Baker B.J."/>
            <person name="Piceno Y.M."/>
            <person name="Andersen G.L."/>
            <person name="Banfield J.F."/>
        </authorList>
    </citation>
    <scope>NUCLEOTIDE SEQUENCE [LARGE SCALE GENOMIC DNA]</scope>
    <source>
        <strain evidence="16">57_489</strain>
    </source>
</reference>
<comment type="subcellular location">
    <subcellularLocation>
        <location evidence="1">Cell membrane</location>
        <topology evidence="1">Multi-pass membrane protein</topology>
    </subcellularLocation>
</comment>
<evidence type="ECO:0000256" key="4">
    <source>
        <dbReference type="ARBA" id="ARBA00022496"/>
    </source>
</evidence>
<evidence type="ECO:0000256" key="11">
    <source>
        <dbReference type="ARBA" id="ARBA00023136"/>
    </source>
</evidence>
<feature type="transmembrane region" description="Helical" evidence="13">
    <location>
        <begin position="218"/>
        <end position="237"/>
    </location>
</feature>
<dbReference type="GO" id="GO:0015093">
    <property type="term" value="F:ferrous iron transmembrane transporter activity"/>
    <property type="evidence" value="ECO:0007669"/>
    <property type="project" value="UniProtKB-UniRule"/>
</dbReference>
<keyword evidence="10" id="KW-0342">GTP-binding</keyword>
<keyword evidence="3" id="KW-1003">Cell membrane</keyword>
<accession>A0A117LF60</accession>
<feature type="domain" description="Nucleoside transporter/FeoB GTPase Gate" evidence="15">
    <location>
        <begin position="276"/>
        <end position="402"/>
    </location>
</feature>
<evidence type="ECO:0000256" key="5">
    <source>
        <dbReference type="ARBA" id="ARBA00022692"/>
    </source>
</evidence>
<dbReference type="GO" id="GO:0005525">
    <property type="term" value="F:GTP binding"/>
    <property type="evidence" value="ECO:0007669"/>
    <property type="project" value="UniProtKB-KW"/>
</dbReference>
<dbReference type="Proteomes" id="UP000057043">
    <property type="component" value="Unassembled WGS sequence"/>
</dbReference>
<evidence type="ECO:0000256" key="8">
    <source>
        <dbReference type="ARBA" id="ARBA00023004"/>
    </source>
</evidence>
<evidence type="ECO:0000256" key="3">
    <source>
        <dbReference type="ARBA" id="ARBA00022475"/>
    </source>
</evidence>
<evidence type="ECO:0000256" key="6">
    <source>
        <dbReference type="ARBA" id="ARBA00022741"/>
    </source>
</evidence>
<dbReference type="PANTHER" id="PTHR43185">
    <property type="entry name" value="FERROUS IRON TRANSPORT PROTEIN B"/>
    <property type="match status" value="1"/>
</dbReference>
<feature type="transmembrane region" description="Helical" evidence="13">
    <location>
        <begin position="409"/>
        <end position="431"/>
    </location>
</feature>
<keyword evidence="4" id="KW-0410">Iron transport</keyword>
<evidence type="ECO:0000256" key="2">
    <source>
        <dbReference type="ARBA" id="ARBA00022448"/>
    </source>
</evidence>
<evidence type="ECO:0000313" key="17">
    <source>
        <dbReference type="EMBL" id="KUK97530.1"/>
    </source>
</evidence>
<keyword evidence="6" id="KW-0547">Nucleotide-binding</keyword>
<dbReference type="InterPro" id="IPR003373">
    <property type="entry name" value="Fe2_transport_prot-B"/>
</dbReference>
<feature type="transmembrane region" description="Helical" evidence="13">
    <location>
        <begin position="185"/>
        <end position="212"/>
    </location>
</feature>
<feature type="transmembrane region" description="Helical" evidence="13">
    <location>
        <begin position="50"/>
        <end position="68"/>
    </location>
</feature>
<proteinExistence type="predicted"/>
<dbReference type="GO" id="GO:0005886">
    <property type="term" value="C:plasma membrane"/>
    <property type="evidence" value="ECO:0007669"/>
    <property type="project" value="UniProtKB-SubCell"/>
</dbReference>
<dbReference type="Pfam" id="PF07664">
    <property type="entry name" value="FeoB_C"/>
    <property type="match status" value="1"/>
</dbReference>
<evidence type="ECO:0000256" key="12">
    <source>
        <dbReference type="NCBIfam" id="TIGR00437"/>
    </source>
</evidence>
<dbReference type="AlphaFoldDB" id="A0A117LF60"/>
<feature type="transmembrane region" description="Helical" evidence="13">
    <location>
        <begin position="150"/>
        <end position="173"/>
    </location>
</feature>
<keyword evidence="11 13" id="KW-0472">Membrane</keyword>
<name>A0A117LF60_9EURY</name>
<keyword evidence="9" id="KW-0406">Ion transport</keyword>
<dbReference type="InterPro" id="IPR011640">
    <property type="entry name" value="Fe2_transport_prot_B_C"/>
</dbReference>
<reference evidence="17" key="1">
    <citation type="journal article" date="2015" name="MBio">
        <title>Genome-resolved metagenomic analysis reveals roles for candidate phyla and other microbial community members in biogeochemical transformations in oil reservoirs.</title>
        <authorList>
            <person name="Hu P."/>
            <person name="Tom L."/>
            <person name="Singh A."/>
            <person name="Thomas B.C."/>
            <person name="Baker B.J."/>
            <person name="Piceno Y.M."/>
            <person name="Andersen G.L."/>
            <person name="Banfield J.F."/>
        </authorList>
    </citation>
    <scope>NUCLEOTIDE SEQUENCE [LARGE SCALE GENOMIC DNA]</scope>
    <source>
        <strain evidence="17">56_747</strain>
    </source>
</reference>
<feature type="transmembrane region" description="Helical" evidence="13">
    <location>
        <begin position="105"/>
        <end position="130"/>
    </location>
</feature>
<evidence type="ECO:0000256" key="9">
    <source>
        <dbReference type="ARBA" id="ARBA00023065"/>
    </source>
</evidence>
<keyword evidence="5 13" id="KW-0812">Transmembrane</keyword>
<evidence type="ECO:0000256" key="13">
    <source>
        <dbReference type="SAM" id="Phobius"/>
    </source>
</evidence>